<dbReference type="PROSITE" id="PS50157">
    <property type="entry name" value="ZINC_FINGER_C2H2_2"/>
    <property type="match status" value="1"/>
</dbReference>
<feature type="region of interest" description="Disordered" evidence="2">
    <location>
        <begin position="535"/>
        <end position="555"/>
    </location>
</feature>
<keyword evidence="1" id="KW-0863">Zinc-finger</keyword>
<evidence type="ECO:0000313" key="4">
    <source>
        <dbReference type="Proteomes" id="UP000046392"/>
    </source>
</evidence>
<dbReference type="AlphaFoldDB" id="A0A0N5B6N6"/>
<dbReference type="Gene3D" id="3.30.160.60">
    <property type="entry name" value="Classic Zinc Finger"/>
    <property type="match status" value="1"/>
</dbReference>
<protein>
    <submittedName>
        <fullName evidence="5">C2H2-type domain-containing protein</fullName>
    </submittedName>
</protein>
<dbReference type="STRING" id="174720.A0A0N5B6N6"/>
<evidence type="ECO:0000256" key="2">
    <source>
        <dbReference type="SAM" id="MobiDB-lite"/>
    </source>
</evidence>
<dbReference type="SMART" id="SM00355">
    <property type="entry name" value="ZnF_C2H2"/>
    <property type="match status" value="3"/>
</dbReference>
<dbReference type="InterPro" id="IPR036236">
    <property type="entry name" value="Znf_C2H2_sf"/>
</dbReference>
<dbReference type="SUPFAM" id="SSF57667">
    <property type="entry name" value="beta-beta-alpha zinc fingers"/>
    <property type="match status" value="1"/>
</dbReference>
<organism evidence="4 5">
    <name type="scientific">Strongyloides papillosus</name>
    <name type="common">Intestinal threadworm</name>
    <dbReference type="NCBI Taxonomy" id="174720"/>
    <lineage>
        <taxon>Eukaryota</taxon>
        <taxon>Metazoa</taxon>
        <taxon>Ecdysozoa</taxon>
        <taxon>Nematoda</taxon>
        <taxon>Chromadorea</taxon>
        <taxon>Rhabditida</taxon>
        <taxon>Tylenchina</taxon>
        <taxon>Panagrolaimomorpha</taxon>
        <taxon>Strongyloidoidea</taxon>
        <taxon>Strongyloididae</taxon>
        <taxon>Strongyloides</taxon>
    </lineage>
</organism>
<feature type="compositionally biased region" description="Low complexity" evidence="2">
    <location>
        <begin position="232"/>
        <end position="247"/>
    </location>
</feature>
<evidence type="ECO:0000256" key="1">
    <source>
        <dbReference type="PROSITE-ProRule" id="PRU00042"/>
    </source>
</evidence>
<dbReference type="WBParaSite" id="SPAL_0000172400.1">
    <property type="protein sequence ID" value="SPAL_0000172400.1"/>
    <property type="gene ID" value="SPAL_0000172400"/>
</dbReference>
<dbReference type="GO" id="GO:0008270">
    <property type="term" value="F:zinc ion binding"/>
    <property type="evidence" value="ECO:0007669"/>
    <property type="project" value="UniProtKB-KW"/>
</dbReference>
<feature type="region of interest" description="Disordered" evidence="2">
    <location>
        <begin position="232"/>
        <end position="254"/>
    </location>
</feature>
<sequence>MMTNANDISCILQVLSANSNHKNDGNSTFLEKFLSSNDLTSVFSPSTAKSDTASPEIKFPSTSNDLPPTNKYFEMWQKAANDVDKDNMNGFNFNLSYLDSGVNGILVSNLKCSQCEVVKTTTENLEIHMKVEHLNWLPFECPMCNAVRASDNQMREHFYSSHKQIGDCLRFHYNDNPEAKRLLQFLMDRSLFAASKMHNHSMKSPTSNLLKDSLVSSGAAFEGTTTTSIANNLTSTTTTSTNALPSNGRKEKKRKCAVNNLLMNKMSKMVGGGIADSVGDCSNNELPSRKRPAASDIGILSQEFILAQIANGPISSNGGSNNIVKLEEEEGDKEKSGDKGEDDYVVLNDQTNGFAEEIAQYNLSNVLNGNNKKAKTENNDSDIFSSDIFSSMSSIFNKSLANADDEKDESSKSGSNKFMAKKRVIGLCSSCKKPITAGSRQTHIFYHLSKDFGQNRFQCRFEGCDAANYRKDQLETHLQKKHGTNNPDMILDRSQELNSALVDLSMELLGTSNNTPGPTASEGQKLYDLQRQEAETLGKGKKSRKNGDILQLFSS</sequence>
<evidence type="ECO:0000313" key="5">
    <source>
        <dbReference type="WBParaSite" id="SPAL_0000172400.1"/>
    </source>
</evidence>
<keyword evidence="1" id="KW-0479">Metal-binding</keyword>
<keyword evidence="4" id="KW-1185">Reference proteome</keyword>
<dbReference type="Proteomes" id="UP000046392">
    <property type="component" value="Unplaced"/>
</dbReference>
<keyword evidence="1" id="KW-0862">Zinc</keyword>
<dbReference type="InterPro" id="IPR013087">
    <property type="entry name" value="Znf_C2H2_type"/>
</dbReference>
<feature type="domain" description="C2H2-type" evidence="3">
    <location>
        <begin position="457"/>
        <end position="487"/>
    </location>
</feature>
<proteinExistence type="predicted"/>
<accession>A0A0N5B6N6</accession>
<evidence type="ECO:0000259" key="3">
    <source>
        <dbReference type="PROSITE" id="PS50157"/>
    </source>
</evidence>
<name>A0A0N5B6N6_STREA</name>
<reference evidence="5" key="1">
    <citation type="submission" date="2017-02" db="UniProtKB">
        <authorList>
            <consortium name="WormBaseParasite"/>
        </authorList>
    </citation>
    <scope>IDENTIFICATION</scope>
</reference>